<dbReference type="SUPFAM" id="SSF102405">
    <property type="entry name" value="MCP/YpsA-like"/>
    <property type="match status" value="1"/>
</dbReference>
<evidence type="ECO:0000259" key="2">
    <source>
        <dbReference type="Pfam" id="PF02481"/>
    </source>
</evidence>
<dbReference type="SUPFAM" id="SSF46785">
    <property type="entry name" value="Winged helix' DNA-binding domain"/>
    <property type="match status" value="1"/>
</dbReference>
<accession>A0A645DNR8</accession>
<protein>
    <recommendedName>
        <fullName evidence="2">Smf/DprA SLOG domain-containing protein</fullName>
    </recommendedName>
</protein>
<feature type="domain" description="Smf/DprA SLOG" evidence="2">
    <location>
        <begin position="1"/>
        <end position="117"/>
    </location>
</feature>
<organism evidence="3">
    <name type="scientific">bioreactor metagenome</name>
    <dbReference type="NCBI Taxonomy" id="1076179"/>
    <lineage>
        <taxon>unclassified sequences</taxon>
        <taxon>metagenomes</taxon>
        <taxon>ecological metagenomes</taxon>
    </lineage>
</organism>
<evidence type="ECO:0000313" key="3">
    <source>
        <dbReference type="EMBL" id="MPM90937.1"/>
    </source>
</evidence>
<name>A0A645DNR8_9ZZZZ</name>
<sequence length="199" mass="21348">MATGHDRVYPYANTGLYEEILASGGTVLSEYYPECRVEKSSFVIRNRIVSGLSFGTLIAEAGEPSGALATARHTLDQDRDLFALPGPITSPASRGTNGLIKSLSAKTVTEPADILAEYIALYPEKLYLPARPAADMASLSPPEQRISALLASGGGMSERLLLRVSGIEEGSLTAALTELIHKGIVKKLPDGRYDRTERK</sequence>
<dbReference type="EMBL" id="VSSQ01038068">
    <property type="protein sequence ID" value="MPM90937.1"/>
    <property type="molecule type" value="Genomic_DNA"/>
</dbReference>
<dbReference type="Pfam" id="PF02481">
    <property type="entry name" value="DNA_processg_A"/>
    <property type="match status" value="1"/>
</dbReference>
<gene>
    <name evidence="3" type="ORF">SDC9_138060</name>
</gene>
<dbReference type="InterPro" id="IPR057666">
    <property type="entry name" value="DrpA_SLOG"/>
</dbReference>
<comment type="caution">
    <text evidence="3">The sequence shown here is derived from an EMBL/GenBank/DDBJ whole genome shotgun (WGS) entry which is preliminary data.</text>
</comment>
<evidence type="ECO:0000256" key="1">
    <source>
        <dbReference type="ARBA" id="ARBA00006525"/>
    </source>
</evidence>
<dbReference type="PANTHER" id="PTHR43022:SF1">
    <property type="entry name" value="PROTEIN SMF"/>
    <property type="match status" value="1"/>
</dbReference>
<dbReference type="Gene3D" id="3.40.50.450">
    <property type="match status" value="1"/>
</dbReference>
<dbReference type="AlphaFoldDB" id="A0A645DNR8"/>
<dbReference type="GO" id="GO:0009294">
    <property type="term" value="P:DNA-mediated transformation"/>
    <property type="evidence" value="ECO:0007669"/>
    <property type="project" value="InterPro"/>
</dbReference>
<proteinExistence type="inferred from homology"/>
<reference evidence="3" key="1">
    <citation type="submission" date="2019-08" db="EMBL/GenBank/DDBJ databases">
        <authorList>
            <person name="Kucharzyk K."/>
            <person name="Murdoch R.W."/>
            <person name="Higgins S."/>
            <person name="Loffler F."/>
        </authorList>
    </citation>
    <scope>NUCLEOTIDE SEQUENCE</scope>
</reference>
<dbReference type="PANTHER" id="PTHR43022">
    <property type="entry name" value="PROTEIN SMF"/>
    <property type="match status" value="1"/>
</dbReference>
<comment type="similarity">
    <text evidence="1">Belongs to the DprA/Smf family.</text>
</comment>
<dbReference type="InterPro" id="IPR036390">
    <property type="entry name" value="WH_DNA-bd_sf"/>
</dbReference>
<dbReference type="InterPro" id="IPR003488">
    <property type="entry name" value="DprA"/>
</dbReference>